<dbReference type="EC" id="2.7.7.53" evidence="3"/>
<reference evidence="3 4" key="1">
    <citation type="submission" date="2015-07" db="EMBL/GenBank/DDBJ databases">
        <title>Draft genome sequence of the Amantichitinum ursilacus IGB-41, a new chitin-degrading bacterium.</title>
        <authorList>
            <person name="Kirstahler P."/>
            <person name="Guenther M."/>
            <person name="Grumaz C."/>
            <person name="Rupp S."/>
            <person name="Zibek S."/>
            <person name="Sohn K."/>
        </authorList>
    </citation>
    <scope>NUCLEOTIDE SEQUENCE [LARGE SCALE GENOMIC DNA]</scope>
    <source>
        <strain evidence="3 4">IGB-41</strain>
    </source>
</reference>
<keyword evidence="3" id="KW-0548">Nucleotidyltransferase</keyword>
<accession>A0A0N1JRB0</accession>
<evidence type="ECO:0000259" key="2">
    <source>
        <dbReference type="PROSITE" id="PS51084"/>
    </source>
</evidence>
<dbReference type="PANTHER" id="PTHR42997:SF1">
    <property type="entry name" value="AP-4-A PHOSPHORYLASE"/>
    <property type="match status" value="1"/>
</dbReference>
<evidence type="ECO:0000313" key="4">
    <source>
        <dbReference type="Proteomes" id="UP000037939"/>
    </source>
</evidence>
<dbReference type="GO" id="GO:0003877">
    <property type="term" value="F:ATP:ADP adenylyltransferase activity"/>
    <property type="evidence" value="ECO:0007669"/>
    <property type="project" value="UniProtKB-EC"/>
</dbReference>
<dbReference type="OrthoDB" id="9799145at2"/>
<dbReference type="InterPro" id="IPR036265">
    <property type="entry name" value="HIT-like_sf"/>
</dbReference>
<sequence length="138" mass="15713">MDVGCALCNDQGDLVVWREDLCRVIMVDEPGYPGFCRVILNRHAAEMTDLSVAERDRIMHVVFAVEGVLRETLNPDKINLASLGNMVPHVHWHVIPRWLTDRHFPNPIWAAPRHAESMVKVSPDMLESLKQRLSQLAP</sequence>
<dbReference type="Proteomes" id="UP000037939">
    <property type="component" value="Unassembled WGS sequence"/>
</dbReference>
<dbReference type="SUPFAM" id="SSF54197">
    <property type="entry name" value="HIT-like"/>
    <property type="match status" value="1"/>
</dbReference>
<proteinExistence type="predicted"/>
<dbReference type="Gene3D" id="3.30.428.10">
    <property type="entry name" value="HIT-like"/>
    <property type="match status" value="1"/>
</dbReference>
<dbReference type="InterPro" id="IPR052908">
    <property type="entry name" value="AP-4-A_phosphorylase"/>
</dbReference>
<dbReference type="Pfam" id="PF01230">
    <property type="entry name" value="HIT"/>
    <property type="match status" value="1"/>
</dbReference>
<dbReference type="AlphaFoldDB" id="A0A0N1JRB0"/>
<name>A0A0N1JRB0_9NEIS</name>
<dbReference type="PANTHER" id="PTHR42997">
    <property type="entry name" value="HIT FAMILY HYDROLASE"/>
    <property type="match status" value="1"/>
</dbReference>
<comment type="caution">
    <text evidence="3">The sequence shown here is derived from an EMBL/GenBank/DDBJ whole genome shotgun (WGS) entry which is preliminary data.</text>
</comment>
<feature type="short sequence motif" description="Histidine triad motif" evidence="1">
    <location>
        <begin position="89"/>
        <end position="93"/>
    </location>
</feature>
<dbReference type="PIRSF" id="PIRSF000714">
    <property type="entry name" value="HIT"/>
    <property type="match status" value="1"/>
</dbReference>
<evidence type="ECO:0000256" key="1">
    <source>
        <dbReference type="PROSITE-ProRule" id="PRU00464"/>
    </source>
</evidence>
<dbReference type="PROSITE" id="PS51084">
    <property type="entry name" value="HIT_2"/>
    <property type="match status" value="1"/>
</dbReference>
<keyword evidence="3" id="KW-0808">Transferase</keyword>
<dbReference type="EMBL" id="LAQT01000038">
    <property type="protein sequence ID" value="KPC49151.1"/>
    <property type="molecule type" value="Genomic_DNA"/>
</dbReference>
<gene>
    <name evidence="3" type="ORF">WG78_21565</name>
</gene>
<evidence type="ECO:0000313" key="3">
    <source>
        <dbReference type="EMBL" id="KPC49151.1"/>
    </source>
</evidence>
<dbReference type="InterPro" id="IPR026026">
    <property type="entry name" value="HIT_Hint"/>
</dbReference>
<dbReference type="InterPro" id="IPR011146">
    <property type="entry name" value="HIT-like"/>
</dbReference>
<keyword evidence="4" id="KW-1185">Reference proteome</keyword>
<organism evidence="3 4">
    <name type="scientific">Amantichitinum ursilacus</name>
    <dbReference type="NCBI Taxonomy" id="857265"/>
    <lineage>
        <taxon>Bacteria</taxon>
        <taxon>Pseudomonadati</taxon>
        <taxon>Pseudomonadota</taxon>
        <taxon>Betaproteobacteria</taxon>
        <taxon>Neisseriales</taxon>
        <taxon>Chitinibacteraceae</taxon>
        <taxon>Amantichitinum</taxon>
    </lineage>
</organism>
<protein>
    <submittedName>
        <fullName evidence="3">AP-4-A phosphorylase</fullName>
        <ecNumber evidence="3">2.7.7.53</ecNumber>
    </submittedName>
</protein>
<feature type="domain" description="HIT" evidence="2">
    <location>
        <begin position="3"/>
        <end position="104"/>
    </location>
</feature>
<dbReference type="STRING" id="857265.WG78_21565"/>
<dbReference type="PATRIC" id="fig|857265.3.peg.4416"/>